<keyword evidence="9" id="KW-0472">Membrane</keyword>
<accession>A0A916N8K8</accession>
<keyword evidence="7" id="KW-1003">Cell membrane</keyword>
<dbReference type="SUPFAM" id="SSF109604">
    <property type="entry name" value="HD-domain/PDEase-like"/>
    <property type="match status" value="1"/>
</dbReference>
<dbReference type="Pfam" id="PF21447">
    <property type="entry name" value="Ppx-GppA_III"/>
    <property type="match status" value="1"/>
</dbReference>
<dbReference type="PIRSF" id="PIRSF001267">
    <property type="entry name" value="Pyrophosphatase_GppA_Ppx"/>
    <property type="match status" value="1"/>
</dbReference>
<feature type="domain" description="Ppx/GppA phosphatase C-terminal" evidence="12">
    <location>
        <begin position="309"/>
        <end position="478"/>
    </location>
</feature>
<dbReference type="Gene3D" id="3.30.420.40">
    <property type="match status" value="1"/>
</dbReference>
<dbReference type="CDD" id="cd24053">
    <property type="entry name" value="ASKHA_NBD_EcPPX-GppA-like"/>
    <property type="match status" value="1"/>
</dbReference>
<proteinExistence type="inferred from homology"/>
<dbReference type="NCBIfam" id="TIGR03706">
    <property type="entry name" value="exo_poly_only"/>
    <property type="match status" value="1"/>
</dbReference>
<organism evidence="13 14">
    <name type="scientific">Georgfuchsia toluolica</name>
    <dbReference type="NCBI Taxonomy" id="424218"/>
    <lineage>
        <taxon>Bacteria</taxon>
        <taxon>Pseudomonadati</taxon>
        <taxon>Pseudomonadota</taxon>
        <taxon>Betaproteobacteria</taxon>
        <taxon>Nitrosomonadales</taxon>
        <taxon>Sterolibacteriaceae</taxon>
        <taxon>Georgfuchsia</taxon>
    </lineage>
</organism>
<dbReference type="PANTHER" id="PTHR30005:SF14">
    <property type="entry name" value="EXOPOLYPHOSPHATASE"/>
    <property type="match status" value="1"/>
</dbReference>
<evidence type="ECO:0000313" key="14">
    <source>
        <dbReference type="Proteomes" id="UP000742786"/>
    </source>
</evidence>
<evidence type="ECO:0000256" key="8">
    <source>
        <dbReference type="ARBA" id="ARBA00022801"/>
    </source>
</evidence>
<dbReference type="GO" id="GO:0005886">
    <property type="term" value="C:plasma membrane"/>
    <property type="evidence" value="ECO:0007669"/>
    <property type="project" value="UniProtKB-SubCell"/>
</dbReference>
<dbReference type="InterPro" id="IPR022371">
    <property type="entry name" value="Exopolyphosphatase"/>
</dbReference>
<dbReference type="InterPro" id="IPR003695">
    <property type="entry name" value="Ppx_GppA_N"/>
</dbReference>
<evidence type="ECO:0000256" key="2">
    <source>
        <dbReference type="ARBA" id="ARBA00004202"/>
    </source>
</evidence>
<dbReference type="RefSeq" id="WP_220634759.1">
    <property type="nucleotide sequence ID" value="NZ_CAJQUM010000001.1"/>
</dbReference>
<evidence type="ECO:0000256" key="5">
    <source>
        <dbReference type="ARBA" id="ARBA00012451"/>
    </source>
</evidence>
<evidence type="ECO:0000256" key="4">
    <source>
        <dbReference type="ARBA" id="ARBA00011738"/>
    </source>
</evidence>
<keyword evidence="8 13" id="KW-0378">Hydrolase</keyword>
<dbReference type="Pfam" id="PF02541">
    <property type="entry name" value="Ppx-GppA"/>
    <property type="match status" value="1"/>
</dbReference>
<dbReference type="InterPro" id="IPR050273">
    <property type="entry name" value="GppA/Ppx_hydrolase"/>
</dbReference>
<dbReference type="FunFam" id="3.30.420.40:FF:000023">
    <property type="entry name" value="Guanosine-5'-triphosphate,3'-diphosphate pyrophosphatase"/>
    <property type="match status" value="1"/>
</dbReference>
<dbReference type="Gene3D" id="1.10.3210.10">
    <property type="entry name" value="Hypothetical protein af1432"/>
    <property type="match status" value="1"/>
</dbReference>
<dbReference type="EC" id="3.6.1.11" evidence="5"/>
<feature type="domain" description="Ppx/GppA phosphatase N-terminal" evidence="11">
    <location>
        <begin position="22"/>
        <end position="301"/>
    </location>
</feature>
<dbReference type="InterPro" id="IPR030673">
    <property type="entry name" value="PyroPPase_GppA_Ppx"/>
</dbReference>
<reference evidence="13" key="1">
    <citation type="submission" date="2021-04" db="EMBL/GenBank/DDBJ databases">
        <authorList>
            <person name="Hornung B."/>
        </authorList>
    </citation>
    <scope>NUCLEOTIDE SEQUENCE</scope>
    <source>
        <strain evidence="13">G5G6</strain>
    </source>
</reference>
<evidence type="ECO:0000259" key="11">
    <source>
        <dbReference type="Pfam" id="PF02541"/>
    </source>
</evidence>
<dbReference type="Proteomes" id="UP000742786">
    <property type="component" value="Unassembled WGS sequence"/>
</dbReference>
<dbReference type="InterPro" id="IPR048950">
    <property type="entry name" value="Ppx_GppA_C"/>
</dbReference>
<evidence type="ECO:0000256" key="7">
    <source>
        <dbReference type="ARBA" id="ARBA00022475"/>
    </source>
</evidence>
<dbReference type="EMBL" id="CAJQUM010000001">
    <property type="protein sequence ID" value="CAG4882711.1"/>
    <property type="molecule type" value="Genomic_DNA"/>
</dbReference>
<evidence type="ECO:0000256" key="10">
    <source>
        <dbReference type="ARBA" id="ARBA00047607"/>
    </source>
</evidence>
<comment type="subcellular location">
    <subcellularLocation>
        <location evidence="2">Cell membrane</location>
        <topology evidence="2">Peripheral membrane protein</topology>
    </subcellularLocation>
</comment>
<gene>
    <name evidence="13" type="primary">ppx</name>
    <name evidence="13" type="ORF">GTOL_10593</name>
</gene>
<comment type="subunit">
    <text evidence="4">Homodimer.</text>
</comment>
<protein>
    <recommendedName>
        <fullName evidence="6">Exopolyphosphatase</fullName>
        <ecNumber evidence="5">3.6.1.11</ecNumber>
    </recommendedName>
</protein>
<evidence type="ECO:0000256" key="9">
    <source>
        <dbReference type="ARBA" id="ARBA00023136"/>
    </source>
</evidence>
<comment type="cofactor">
    <cofactor evidence="1">
        <name>Mg(2+)</name>
        <dbReference type="ChEBI" id="CHEBI:18420"/>
    </cofactor>
</comment>
<comment type="catalytic activity">
    <reaction evidence="10">
        <text>[phosphate](n) + H2O = [phosphate](n-1) + phosphate + H(+)</text>
        <dbReference type="Rhea" id="RHEA:21528"/>
        <dbReference type="Rhea" id="RHEA-COMP:9859"/>
        <dbReference type="Rhea" id="RHEA-COMP:14279"/>
        <dbReference type="ChEBI" id="CHEBI:15377"/>
        <dbReference type="ChEBI" id="CHEBI:15378"/>
        <dbReference type="ChEBI" id="CHEBI:16838"/>
        <dbReference type="ChEBI" id="CHEBI:43474"/>
        <dbReference type="EC" id="3.6.1.11"/>
    </reaction>
</comment>
<evidence type="ECO:0000256" key="6">
    <source>
        <dbReference type="ARBA" id="ARBA00020416"/>
    </source>
</evidence>
<evidence type="ECO:0000259" key="12">
    <source>
        <dbReference type="Pfam" id="PF21447"/>
    </source>
</evidence>
<dbReference type="PANTHER" id="PTHR30005">
    <property type="entry name" value="EXOPOLYPHOSPHATASE"/>
    <property type="match status" value="1"/>
</dbReference>
<dbReference type="GO" id="GO:0006798">
    <property type="term" value="P:polyphosphate catabolic process"/>
    <property type="evidence" value="ECO:0007669"/>
    <property type="project" value="TreeGrafter"/>
</dbReference>
<comment type="similarity">
    <text evidence="3">Belongs to the GppA/Ppx family.</text>
</comment>
<evidence type="ECO:0000313" key="13">
    <source>
        <dbReference type="EMBL" id="CAG4882711.1"/>
    </source>
</evidence>
<evidence type="ECO:0000256" key="3">
    <source>
        <dbReference type="ARBA" id="ARBA00007125"/>
    </source>
</evidence>
<dbReference type="AlphaFoldDB" id="A0A916N8K8"/>
<comment type="caution">
    <text evidence="13">The sequence shown here is derived from an EMBL/GenBank/DDBJ whole genome shotgun (WGS) entry which is preliminary data.</text>
</comment>
<dbReference type="FunFam" id="3.30.420.150:FF:000001">
    <property type="entry name" value="Guanosine-5'-triphosphate,3'-diphosphate pyrophosphatase"/>
    <property type="match status" value="1"/>
</dbReference>
<sequence length="504" mass="55517">MAYDLIAAVDLGSNSFRLQVGRIVGNQIYPLDSLKDPVRLAAGLKDDKQLDAASQTRGLEAIARYGERLRGFAPGAVRAVATNTLRVAKNATQFLLRAEEALGFPIEVIAGREEARLIYLGVAHSLPNPRRQSLVVDIGGGSTEFIIGSSFQPTQLESLYMGCVSYTLRFFPEGNVDKRQMKEAELAARRELQSIGQTYRDTGWEQAVGSSGSAKAICDLLELNGFSESGITCEGLDHLRSLLLVAGNAGNLTLEGMRPDRIPVLAGGIAIMSAVFREFELEHMAFSDGALRLGVLYDLLGRYHHEDLREATVEQFMQRYGIDRRQAARVAQTAAALLEQMLPVDATQDDPDSQVLLWASCLHEIGISVAHTSYHKHSAYILANADMPGFSRRDQARLSRLVLGHRGKLERLQDVMQETEEWLLVFCLRIAALLHRSRNDDQQPVVEASRSGRGFQLVFDAGWLDESPLTAAALTEEQQQWEALGISLRIKERAAASAAKTRSN</sequence>
<dbReference type="GO" id="GO:0004309">
    <property type="term" value="F:exopolyphosphatase activity"/>
    <property type="evidence" value="ECO:0007669"/>
    <property type="project" value="UniProtKB-EC"/>
</dbReference>
<keyword evidence="14" id="KW-1185">Reference proteome</keyword>
<dbReference type="InterPro" id="IPR043129">
    <property type="entry name" value="ATPase_NBD"/>
</dbReference>
<dbReference type="SUPFAM" id="SSF53067">
    <property type="entry name" value="Actin-like ATPase domain"/>
    <property type="match status" value="2"/>
</dbReference>
<evidence type="ECO:0000256" key="1">
    <source>
        <dbReference type="ARBA" id="ARBA00001946"/>
    </source>
</evidence>
<name>A0A916N8K8_9PROT</name>
<dbReference type="Gene3D" id="3.30.420.150">
    <property type="entry name" value="Exopolyphosphatase. Domain 2"/>
    <property type="match status" value="1"/>
</dbReference>